<evidence type="ECO:0000256" key="1">
    <source>
        <dbReference type="SAM" id="MobiDB-lite"/>
    </source>
</evidence>
<gene>
    <name evidence="3" type="primary">Hgh1_1</name>
    <name evidence="3" type="ORF">BUCABY_R15797</name>
</gene>
<evidence type="ECO:0000313" key="3">
    <source>
        <dbReference type="EMBL" id="NWR56018.1"/>
    </source>
</evidence>
<protein>
    <submittedName>
        <fullName evidence="3">HGH1 protein</fullName>
    </submittedName>
</protein>
<dbReference type="EMBL" id="VYZL01000882">
    <property type="protein sequence ID" value="NWR56018.1"/>
    <property type="molecule type" value="Genomic_DNA"/>
</dbReference>
<evidence type="ECO:0000313" key="4">
    <source>
        <dbReference type="Proteomes" id="UP000551127"/>
    </source>
</evidence>
<dbReference type="PANTHER" id="PTHR13387">
    <property type="entry name" value="PROTEIN HGH1 HOMOLOG"/>
    <property type="match status" value="1"/>
</dbReference>
<feature type="domain" description="Protein HGH1 C-terminal" evidence="2">
    <location>
        <begin position="2"/>
        <end position="52"/>
    </location>
</feature>
<dbReference type="InterPro" id="IPR007206">
    <property type="entry name" value="Protein_HGH1_C"/>
</dbReference>
<feature type="non-terminal residue" evidence="3">
    <location>
        <position position="1"/>
    </location>
</feature>
<name>A0A7K4YAF7_BUCAB</name>
<reference evidence="3 4" key="1">
    <citation type="submission" date="2019-09" db="EMBL/GenBank/DDBJ databases">
        <title>Bird 10,000 Genomes (B10K) Project - Family phase.</title>
        <authorList>
            <person name="Zhang G."/>
        </authorList>
    </citation>
    <scope>NUCLEOTIDE SEQUENCE [LARGE SCALE GENOMIC DNA]</scope>
    <source>
        <strain evidence="3">B10K-DU-012-80</strain>
    </source>
</reference>
<dbReference type="InterPro" id="IPR039717">
    <property type="entry name" value="Hgh1"/>
</dbReference>
<dbReference type="Proteomes" id="UP000551127">
    <property type="component" value="Unassembled WGS sequence"/>
</dbReference>
<accession>A0A7K4YAF7</accession>
<comment type="caution">
    <text evidence="3">The sequence shown here is derived from an EMBL/GenBank/DDBJ whole genome shotgun (WGS) entry which is preliminary data.</text>
</comment>
<dbReference type="PANTHER" id="PTHR13387:SF9">
    <property type="entry name" value="PROTEIN HGH1 HOMOLOG"/>
    <property type="match status" value="1"/>
</dbReference>
<keyword evidence="4" id="KW-1185">Reference proteome</keyword>
<organism evidence="3 4">
    <name type="scientific">Bucorvus abyssinicus</name>
    <name type="common">Northern ground-hornbill</name>
    <name type="synonym">Abyssinian ground-hornbill</name>
    <dbReference type="NCBI Taxonomy" id="153643"/>
    <lineage>
        <taxon>Eukaryota</taxon>
        <taxon>Metazoa</taxon>
        <taxon>Chordata</taxon>
        <taxon>Craniata</taxon>
        <taxon>Vertebrata</taxon>
        <taxon>Euteleostomi</taxon>
        <taxon>Archelosauria</taxon>
        <taxon>Archosauria</taxon>
        <taxon>Dinosauria</taxon>
        <taxon>Saurischia</taxon>
        <taxon>Theropoda</taxon>
        <taxon>Coelurosauria</taxon>
        <taxon>Aves</taxon>
        <taxon>Neognathae</taxon>
        <taxon>Neoaves</taxon>
        <taxon>Telluraves</taxon>
        <taxon>Coraciimorphae</taxon>
        <taxon>Bucerotiformes</taxon>
        <taxon>Bucorvidae</taxon>
        <taxon>Bucorvus</taxon>
    </lineage>
</organism>
<dbReference type="OrthoDB" id="338814at2759"/>
<proteinExistence type="predicted"/>
<feature type="region of interest" description="Disordered" evidence="1">
    <location>
        <begin position="70"/>
        <end position="102"/>
    </location>
</feature>
<sequence>QQLTATKAGRHMVRDRGTYVVLRELHRWEQDPAALAACEKLIQVLIGDEPGPGMENLLEVDIPEELEKELQRLDDEEKERWRQEEEEREAYGSTPHPEEPSR</sequence>
<feature type="compositionally biased region" description="Basic and acidic residues" evidence="1">
    <location>
        <begin position="70"/>
        <end position="85"/>
    </location>
</feature>
<feature type="non-terminal residue" evidence="3">
    <location>
        <position position="102"/>
    </location>
</feature>
<dbReference type="Pfam" id="PF04064">
    <property type="entry name" value="DUF384"/>
    <property type="match status" value="1"/>
</dbReference>
<evidence type="ECO:0000259" key="2">
    <source>
        <dbReference type="Pfam" id="PF04064"/>
    </source>
</evidence>
<dbReference type="AlphaFoldDB" id="A0A7K4YAF7"/>